<feature type="domain" description="Acyl-CoA oxidase/dehydrogenase middle" evidence="29">
    <location>
        <begin position="128"/>
        <end position="224"/>
    </location>
</feature>
<dbReference type="SUPFAM" id="SSF56645">
    <property type="entry name" value="Acyl-CoA dehydrogenase NM domain-like"/>
    <property type="match status" value="1"/>
</dbReference>
<evidence type="ECO:0000256" key="11">
    <source>
        <dbReference type="ARBA" id="ARBA00022990"/>
    </source>
</evidence>
<evidence type="ECO:0000256" key="1">
    <source>
        <dbReference type="ARBA" id="ARBA00001974"/>
    </source>
</evidence>
<reference evidence="31 32" key="1">
    <citation type="journal article" date="2018" name="PLoS Genet.">
        <title>Repeat elements organise 3D genome structure and mediate transcription in the filamentous fungus Epichloe festucae.</title>
        <authorList>
            <person name="Winter D.J."/>
            <person name="Ganley A.R.D."/>
            <person name="Young C.A."/>
            <person name="Liachko I."/>
            <person name="Schardl C.L."/>
            <person name="Dupont P.Y."/>
            <person name="Berry D."/>
            <person name="Ram A."/>
            <person name="Scott B."/>
            <person name="Cox M.P."/>
        </authorList>
    </citation>
    <scope>NUCLEOTIDE SEQUENCE [LARGE SCALE GENOMIC DNA]</scope>
    <source>
        <strain evidence="31 32">Fl1</strain>
    </source>
</reference>
<dbReference type="EMBL" id="CP031385">
    <property type="protein sequence ID" value="QPG94634.1"/>
    <property type="molecule type" value="Genomic_DNA"/>
</dbReference>
<dbReference type="Pfam" id="PF02771">
    <property type="entry name" value="Acyl-CoA_dh_N"/>
    <property type="match status" value="1"/>
</dbReference>
<evidence type="ECO:0000256" key="16">
    <source>
        <dbReference type="ARBA" id="ARBA00039036"/>
    </source>
</evidence>
<dbReference type="Gene3D" id="1.10.540.10">
    <property type="entry name" value="Acyl-CoA dehydrogenase/oxidase, N-terminal domain"/>
    <property type="match status" value="1"/>
</dbReference>
<dbReference type="InterPro" id="IPR046373">
    <property type="entry name" value="Acyl-CoA_Oxase/DH_mid-dom_sf"/>
</dbReference>
<name>A0A7S9KLU4_EPIFF</name>
<dbReference type="OrthoDB" id="10262177at2759"/>
<dbReference type="GO" id="GO:0005759">
    <property type="term" value="C:mitochondrial matrix"/>
    <property type="evidence" value="ECO:0007669"/>
    <property type="project" value="UniProtKB-SubCell"/>
</dbReference>
<evidence type="ECO:0000256" key="24">
    <source>
        <dbReference type="ARBA" id="ARBA00049192"/>
    </source>
</evidence>
<evidence type="ECO:0000256" key="5">
    <source>
        <dbReference type="ARBA" id="ARBA00011881"/>
    </source>
</evidence>
<evidence type="ECO:0000256" key="12">
    <source>
        <dbReference type="ARBA" id="ARBA00023002"/>
    </source>
</evidence>
<evidence type="ECO:0000259" key="28">
    <source>
        <dbReference type="Pfam" id="PF00441"/>
    </source>
</evidence>
<dbReference type="FunFam" id="1.10.540.10:FF:000012">
    <property type="entry name" value="Acyl-CoA dehydrogenase short/branched chain"/>
    <property type="match status" value="1"/>
</dbReference>
<dbReference type="GO" id="GO:0050660">
    <property type="term" value="F:flavin adenine dinucleotide binding"/>
    <property type="evidence" value="ECO:0007669"/>
    <property type="project" value="InterPro"/>
</dbReference>
<dbReference type="InterPro" id="IPR006089">
    <property type="entry name" value="Acyl-CoA_DH_CS"/>
</dbReference>
<evidence type="ECO:0000256" key="27">
    <source>
        <dbReference type="RuleBase" id="RU362125"/>
    </source>
</evidence>
<dbReference type="PROSITE" id="PS00073">
    <property type="entry name" value="ACYL_COA_DH_2"/>
    <property type="match status" value="1"/>
</dbReference>
<dbReference type="InterPro" id="IPR009100">
    <property type="entry name" value="AcylCoA_DH/oxidase_NM_dom_sf"/>
</dbReference>
<comment type="catalytic activity">
    <reaction evidence="24">
        <text>hexanoyl-CoA + oxidized [electron-transfer flavoprotein] + H(+) = (2E)-hexenoyl-CoA + reduced [electron-transfer flavoprotein]</text>
        <dbReference type="Rhea" id="RHEA:43464"/>
        <dbReference type="Rhea" id="RHEA-COMP:10685"/>
        <dbReference type="Rhea" id="RHEA-COMP:10686"/>
        <dbReference type="ChEBI" id="CHEBI:15378"/>
        <dbReference type="ChEBI" id="CHEBI:57692"/>
        <dbReference type="ChEBI" id="CHEBI:58307"/>
        <dbReference type="ChEBI" id="CHEBI:62077"/>
        <dbReference type="ChEBI" id="CHEBI:62620"/>
    </reaction>
    <physiologicalReaction direction="left-to-right" evidence="24">
        <dbReference type="Rhea" id="RHEA:43465"/>
    </physiologicalReaction>
</comment>
<comment type="catalytic activity">
    <reaction evidence="26">
        <text>2-methylpropanoyl-CoA + oxidized [electron-transfer flavoprotein] + H(+) = 2-methylpropenoyl-CoA + reduced [electron-transfer flavoprotein]</text>
        <dbReference type="Rhea" id="RHEA:44180"/>
        <dbReference type="Rhea" id="RHEA-COMP:10685"/>
        <dbReference type="Rhea" id="RHEA-COMP:10686"/>
        <dbReference type="ChEBI" id="CHEBI:15378"/>
        <dbReference type="ChEBI" id="CHEBI:57338"/>
        <dbReference type="ChEBI" id="CHEBI:57692"/>
        <dbReference type="ChEBI" id="CHEBI:58307"/>
        <dbReference type="ChEBI" id="CHEBI:62500"/>
    </reaction>
    <physiologicalReaction direction="left-to-right" evidence="26">
        <dbReference type="Rhea" id="RHEA:44181"/>
    </physiologicalReaction>
</comment>
<evidence type="ECO:0000256" key="23">
    <source>
        <dbReference type="ARBA" id="ARBA00049096"/>
    </source>
</evidence>
<keyword evidence="9" id="KW-0276">Fatty acid metabolism</keyword>
<evidence type="ECO:0000256" key="26">
    <source>
        <dbReference type="ARBA" id="ARBA00051903"/>
    </source>
</evidence>
<keyword evidence="7 27" id="KW-0285">Flavoprotein</keyword>
<keyword evidence="8 27" id="KW-0274">FAD</keyword>
<evidence type="ECO:0000313" key="32">
    <source>
        <dbReference type="Proteomes" id="UP000594364"/>
    </source>
</evidence>
<dbReference type="PIRSF" id="PIRSF016578">
    <property type="entry name" value="HsaA"/>
    <property type="match status" value="1"/>
</dbReference>
<organism evidence="31 32">
    <name type="scientific">Epichloe festucae (strain Fl1)</name>
    <dbReference type="NCBI Taxonomy" id="877507"/>
    <lineage>
        <taxon>Eukaryota</taxon>
        <taxon>Fungi</taxon>
        <taxon>Dikarya</taxon>
        <taxon>Ascomycota</taxon>
        <taxon>Pezizomycotina</taxon>
        <taxon>Sordariomycetes</taxon>
        <taxon>Hypocreomycetidae</taxon>
        <taxon>Hypocreales</taxon>
        <taxon>Clavicipitaceae</taxon>
        <taxon>Epichloe</taxon>
    </lineage>
</organism>
<evidence type="ECO:0000256" key="6">
    <source>
        <dbReference type="ARBA" id="ARBA00022553"/>
    </source>
</evidence>
<keyword evidence="14" id="KW-0496">Mitochondrion</keyword>
<feature type="domain" description="Acyl-CoA dehydrogenase/oxidase N-terminal" evidence="30">
    <location>
        <begin position="15"/>
        <end position="123"/>
    </location>
</feature>
<evidence type="ECO:0000256" key="20">
    <source>
        <dbReference type="ARBA" id="ARBA00048235"/>
    </source>
</evidence>
<comment type="catalytic activity">
    <reaction evidence="23">
        <text>butanoyl-CoA + oxidized [electron-transfer flavoprotein] + H(+) = (2E)-butenoyl-CoA + reduced [electron-transfer flavoprotein]</text>
        <dbReference type="Rhea" id="RHEA:24004"/>
        <dbReference type="Rhea" id="RHEA-COMP:10685"/>
        <dbReference type="Rhea" id="RHEA-COMP:10686"/>
        <dbReference type="ChEBI" id="CHEBI:15378"/>
        <dbReference type="ChEBI" id="CHEBI:57332"/>
        <dbReference type="ChEBI" id="CHEBI:57371"/>
        <dbReference type="ChEBI" id="CHEBI:57692"/>
        <dbReference type="ChEBI" id="CHEBI:58307"/>
    </reaction>
    <physiologicalReaction direction="left-to-right" evidence="23">
        <dbReference type="Rhea" id="RHEA:24005"/>
    </physiologicalReaction>
</comment>
<keyword evidence="6" id="KW-0597">Phosphoprotein</keyword>
<keyword evidence="32" id="KW-1185">Reference proteome</keyword>
<dbReference type="AlphaFoldDB" id="A0A7S9KLU4"/>
<dbReference type="Proteomes" id="UP000594364">
    <property type="component" value="Chromosome 1"/>
</dbReference>
<evidence type="ECO:0000256" key="4">
    <source>
        <dbReference type="ARBA" id="ARBA00009347"/>
    </source>
</evidence>
<keyword evidence="12 27" id="KW-0560">Oxidoreductase</keyword>
<evidence type="ECO:0000256" key="2">
    <source>
        <dbReference type="ARBA" id="ARBA00004305"/>
    </source>
</evidence>
<comment type="catalytic activity">
    <reaction evidence="22">
        <text>(2R)-2-methylbutanoyl-CoA + oxidized [electron-transfer flavoprotein] + H(+) = ethylacryloyl-CoA + reduced [electron-transfer flavoprotein]</text>
        <dbReference type="Rhea" id="RHEA:65296"/>
        <dbReference type="Rhea" id="RHEA-COMP:10685"/>
        <dbReference type="Rhea" id="RHEA-COMP:10686"/>
        <dbReference type="ChEBI" id="CHEBI:15378"/>
        <dbReference type="ChEBI" id="CHEBI:57692"/>
        <dbReference type="ChEBI" id="CHEBI:58307"/>
        <dbReference type="ChEBI" id="CHEBI:156439"/>
        <dbReference type="ChEBI" id="CHEBI:156440"/>
    </reaction>
    <physiologicalReaction direction="left-to-right" evidence="22">
        <dbReference type="Rhea" id="RHEA:65297"/>
    </physiologicalReaction>
</comment>
<dbReference type="InterPro" id="IPR009075">
    <property type="entry name" value="AcylCo_DH/oxidase_C"/>
</dbReference>
<keyword evidence="11" id="KW-0007">Acetylation</keyword>
<evidence type="ECO:0000259" key="29">
    <source>
        <dbReference type="Pfam" id="PF02770"/>
    </source>
</evidence>
<evidence type="ECO:0000256" key="3">
    <source>
        <dbReference type="ARBA" id="ARBA00005198"/>
    </source>
</evidence>
<dbReference type="PANTHER" id="PTHR43884">
    <property type="entry name" value="ACYL-COA DEHYDROGENASE"/>
    <property type="match status" value="1"/>
</dbReference>
<proteinExistence type="inferred from homology"/>
<keyword evidence="10" id="KW-0809">Transit peptide</keyword>
<comment type="pathway">
    <text evidence="15">Amino-acid degradation; L-isoleucine degradation.</text>
</comment>
<dbReference type="Gene3D" id="2.40.110.10">
    <property type="entry name" value="Butyryl-CoA Dehydrogenase, subunit A, domain 2"/>
    <property type="match status" value="1"/>
</dbReference>
<dbReference type="PROSITE" id="PS00072">
    <property type="entry name" value="ACYL_COA_DH_1"/>
    <property type="match status" value="1"/>
</dbReference>
<evidence type="ECO:0000256" key="14">
    <source>
        <dbReference type="ARBA" id="ARBA00023128"/>
    </source>
</evidence>
<accession>A0A7S9KLU4</accession>
<gene>
    <name evidence="31" type="ORF">C2857_006586</name>
</gene>
<evidence type="ECO:0000256" key="13">
    <source>
        <dbReference type="ARBA" id="ARBA00023098"/>
    </source>
</evidence>
<dbReference type="InterPro" id="IPR006091">
    <property type="entry name" value="Acyl-CoA_Oxase/DH_mid-dom"/>
</dbReference>
<dbReference type="FunFam" id="2.40.110.10:FF:000001">
    <property type="entry name" value="Acyl-CoA dehydrogenase, mitochondrial"/>
    <property type="match status" value="1"/>
</dbReference>
<dbReference type="Gene3D" id="1.20.140.10">
    <property type="entry name" value="Butyryl-CoA Dehydrogenase, subunit A, domain 3"/>
    <property type="match status" value="1"/>
</dbReference>
<dbReference type="PANTHER" id="PTHR43884:SF1">
    <property type="entry name" value="SHORT_BRANCHED CHAIN SPECIFIC ACYL-COA DEHYDROGENASE, MITOCHONDRIAL"/>
    <property type="match status" value="1"/>
</dbReference>
<comment type="catalytic activity">
    <reaction evidence="20">
        <text>2-methylbutanoyl-CoA + oxidized [electron-transfer flavoprotein] + H(+) = (2E)-2-methylbut-2-enoyl-CoA + reduced [electron-transfer flavoprotein]</text>
        <dbReference type="Rhea" id="RHEA:43780"/>
        <dbReference type="Rhea" id="RHEA-COMP:10685"/>
        <dbReference type="Rhea" id="RHEA-COMP:10686"/>
        <dbReference type="ChEBI" id="CHEBI:15378"/>
        <dbReference type="ChEBI" id="CHEBI:57336"/>
        <dbReference type="ChEBI" id="CHEBI:57337"/>
        <dbReference type="ChEBI" id="CHEBI:57692"/>
        <dbReference type="ChEBI" id="CHEBI:58307"/>
        <dbReference type="EC" id="1.3.8.5"/>
    </reaction>
    <physiologicalReaction direction="left-to-right" evidence="20">
        <dbReference type="Rhea" id="RHEA:43781"/>
    </physiologicalReaction>
</comment>
<evidence type="ECO:0000256" key="21">
    <source>
        <dbReference type="ARBA" id="ARBA00048307"/>
    </source>
</evidence>
<comment type="similarity">
    <text evidence="4 27">Belongs to the acyl-CoA dehydrogenase family.</text>
</comment>
<dbReference type="InterPro" id="IPR037069">
    <property type="entry name" value="AcylCoA_DH/ox_N_sf"/>
</dbReference>
<keyword evidence="13" id="KW-0443">Lipid metabolism</keyword>
<comment type="cofactor">
    <cofactor evidence="1 27">
        <name>FAD</name>
        <dbReference type="ChEBI" id="CHEBI:57692"/>
    </cofactor>
</comment>
<evidence type="ECO:0000256" key="17">
    <source>
        <dbReference type="ARBA" id="ARBA00039850"/>
    </source>
</evidence>
<dbReference type="GO" id="GO:0046395">
    <property type="term" value="P:carboxylic acid catabolic process"/>
    <property type="evidence" value="ECO:0007669"/>
    <property type="project" value="UniProtKB-ARBA"/>
</dbReference>
<dbReference type="GO" id="GO:0006631">
    <property type="term" value="P:fatty acid metabolic process"/>
    <property type="evidence" value="ECO:0007669"/>
    <property type="project" value="UniProtKB-KW"/>
</dbReference>
<evidence type="ECO:0000256" key="8">
    <source>
        <dbReference type="ARBA" id="ARBA00022827"/>
    </source>
</evidence>
<dbReference type="SUPFAM" id="SSF47203">
    <property type="entry name" value="Acyl-CoA dehydrogenase C-terminal domain-like"/>
    <property type="match status" value="1"/>
</dbReference>
<comment type="subunit">
    <text evidence="5">Homotetramer.</text>
</comment>
<evidence type="ECO:0000256" key="25">
    <source>
        <dbReference type="ARBA" id="ARBA00049552"/>
    </source>
</evidence>
<dbReference type="CDD" id="cd01158">
    <property type="entry name" value="SCAD_SBCAD"/>
    <property type="match status" value="1"/>
</dbReference>
<feature type="domain" description="Acyl-CoA dehydrogenase/oxidase C-terminal" evidence="28">
    <location>
        <begin position="236"/>
        <end position="383"/>
    </location>
</feature>
<evidence type="ECO:0000256" key="22">
    <source>
        <dbReference type="ARBA" id="ARBA00048592"/>
    </source>
</evidence>
<dbReference type="InterPro" id="IPR036250">
    <property type="entry name" value="AcylCo_DH-like_C"/>
</dbReference>
<sequence length="416" mass="45146">MADIPPTPITHLSEIEAAMAESVSKFANEVVLPRARDMDEAESMDPAIVRQLFEQGLMGIEIPEEYGGAGMNFTSAIVGIEELARADPSVSVLVDVHNTLCNTAIIKYGSEALRRKWLPKLATDTVASFCLSEPVSGSDAFALATRAEETPDGSFKINGGKMWITNSSEADLFIVFANLDPAKGYRGITAFVVGKDTPGFAIAKKEKKLGIRASSTCVLTFDDVVVPNENLLGERGHGYRYAISLLNEGRIGIAAQMTGLALGAFENAVKYVWNDRKQFGSLVGEFQGMQHQIAQSWTEIAAARALVYNAARKKEAGEDFVKDAAMAKLYSSQVAGRVSGLAIEWMGGMGFVREGLAEKYWRDSKIGAIYEGTSNIQLNTIAKLLQKEYTTWLQCLRGCGARPLLAVKHKAEAITE</sequence>
<dbReference type="InterPro" id="IPR013786">
    <property type="entry name" value="AcylCoA_DH/ox_N"/>
</dbReference>
<protein>
    <recommendedName>
        <fullName evidence="17">Short/branched chain specific acyl-CoA dehydrogenase, mitochondrial</fullName>
        <ecNumber evidence="16">1.3.8.5</ecNumber>
    </recommendedName>
    <alternativeName>
        <fullName evidence="19">2-methyl branched chain acyl-CoA dehydrogenase</fullName>
    </alternativeName>
    <alternativeName>
        <fullName evidence="18">2-methylbutyryl-coenzyme A dehydrogenase</fullName>
    </alternativeName>
</protein>
<dbReference type="Pfam" id="PF02770">
    <property type="entry name" value="Acyl-CoA_dh_M"/>
    <property type="match status" value="1"/>
</dbReference>
<dbReference type="Pfam" id="PF00441">
    <property type="entry name" value="Acyl-CoA_dh_1"/>
    <property type="match status" value="1"/>
</dbReference>
<comment type="pathway">
    <text evidence="3">Lipid metabolism; mitochondrial fatty acid beta-oxidation.</text>
</comment>
<dbReference type="FunFam" id="1.20.140.10:FF:000002">
    <property type="entry name" value="Acyl-CoA dehydrogenase short/branched chain"/>
    <property type="match status" value="1"/>
</dbReference>
<dbReference type="EC" id="1.3.8.5" evidence="16"/>
<evidence type="ECO:0000256" key="7">
    <source>
        <dbReference type="ARBA" id="ARBA00022630"/>
    </source>
</evidence>
<evidence type="ECO:0000256" key="15">
    <source>
        <dbReference type="ARBA" id="ARBA00037895"/>
    </source>
</evidence>
<comment type="catalytic activity">
    <reaction evidence="25">
        <text>(2S)-2-methylbutanoyl-CoA + oxidized [electron-transfer flavoprotein] + H(+) = (2E)-2-methylbut-2-enoyl-CoA + reduced [electron-transfer flavoprotein]</text>
        <dbReference type="Rhea" id="RHEA:48256"/>
        <dbReference type="Rhea" id="RHEA-COMP:10685"/>
        <dbReference type="Rhea" id="RHEA-COMP:10686"/>
        <dbReference type="ChEBI" id="CHEBI:15378"/>
        <dbReference type="ChEBI" id="CHEBI:57337"/>
        <dbReference type="ChEBI" id="CHEBI:57692"/>
        <dbReference type="ChEBI" id="CHEBI:58307"/>
        <dbReference type="ChEBI" id="CHEBI:88166"/>
    </reaction>
    <physiologicalReaction direction="left-to-right" evidence="25">
        <dbReference type="Rhea" id="RHEA:48257"/>
    </physiologicalReaction>
</comment>
<comment type="catalytic activity">
    <reaction evidence="21">
        <text>valproyl-CoA + oxidized [electron-transfer flavoprotein] + H(+) = (2E)-2-propylpent-2-enoyl-CoA + reduced [electron-transfer flavoprotein]</text>
        <dbReference type="Rhea" id="RHEA:65344"/>
        <dbReference type="Rhea" id="RHEA-COMP:10685"/>
        <dbReference type="Rhea" id="RHEA-COMP:10686"/>
        <dbReference type="ChEBI" id="CHEBI:15378"/>
        <dbReference type="ChEBI" id="CHEBI:57692"/>
        <dbReference type="ChEBI" id="CHEBI:58307"/>
        <dbReference type="ChEBI" id="CHEBI:156457"/>
        <dbReference type="ChEBI" id="CHEBI:156458"/>
    </reaction>
    <physiologicalReaction direction="left-to-right" evidence="21">
        <dbReference type="Rhea" id="RHEA:65345"/>
    </physiologicalReaction>
</comment>
<evidence type="ECO:0000259" key="30">
    <source>
        <dbReference type="Pfam" id="PF02771"/>
    </source>
</evidence>
<evidence type="ECO:0000256" key="19">
    <source>
        <dbReference type="ARBA" id="ARBA00042821"/>
    </source>
</evidence>
<evidence type="ECO:0000256" key="18">
    <source>
        <dbReference type="ARBA" id="ARBA00041537"/>
    </source>
</evidence>
<evidence type="ECO:0000256" key="10">
    <source>
        <dbReference type="ARBA" id="ARBA00022946"/>
    </source>
</evidence>
<evidence type="ECO:0000313" key="31">
    <source>
        <dbReference type="EMBL" id="QPG94634.1"/>
    </source>
</evidence>
<dbReference type="GO" id="GO:0003853">
    <property type="term" value="F:short-chain 2-methyl fatty acyl-CoA dehydrogenase activity"/>
    <property type="evidence" value="ECO:0007669"/>
    <property type="project" value="UniProtKB-EC"/>
</dbReference>
<comment type="subcellular location">
    <subcellularLocation>
        <location evidence="2">Mitochondrion matrix</location>
    </subcellularLocation>
</comment>
<evidence type="ECO:0000256" key="9">
    <source>
        <dbReference type="ARBA" id="ARBA00022832"/>
    </source>
</evidence>